<sequence>MKTFAYTALIAASLIGAAAHADQGNNYGNDFPPPGISTTHELTRAQVLAELAEAKANGGIVYGQEGFPDQTAQQASTVSRAQVVEELKRAELARRAGGPGEYPNNL</sequence>
<dbReference type="Pfam" id="PF13663">
    <property type="entry name" value="DUF4148"/>
    <property type="match status" value="1"/>
</dbReference>
<organism evidence="2 3">
    <name type="scientific">Pigmentiphaga kullae</name>
    <dbReference type="NCBI Taxonomy" id="151784"/>
    <lineage>
        <taxon>Bacteria</taxon>
        <taxon>Pseudomonadati</taxon>
        <taxon>Pseudomonadota</taxon>
        <taxon>Betaproteobacteria</taxon>
        <taxon>Burkholderiales</taxon>
        <taxon>Alcaligenaceae</taxon>
        <taxon>Pigmentiphaga</taxon>
    </lineage>
</organism>
<dbReference type="EMBL" id="SGXC01000001">
    <property type="protein sequence ID" value="RZS84033.1"/>
    <property type="molecule type" value="Genomic_DNA"/>
</dbReference>
<feature type="chain" id="PRO_5020676093" evidence="1">
    <location>
        <begin position="22"/>
        <end position="106"/>
    </location>
</feature>
<evidence type="ECO:0000313" key="3">
    <source>
        <dbReference type="Proteomes" id="UP000292445"/>
    </source>
</evidence>
<keyword evidence="1" id="KW-0732">Signal</keyword>
<dbReference type="AlphaFoldDB" id="A0A4Q7NGT0"/>
<dbReference type="OrthoDB" id="8777858at2"/>
<dbReference type="RefSeq" id="WP_130355433.1">
    <property type="nucleotide sequence ID" value="NZ_SGXC01000001.1"/>
</dbReference>
<name>A0A4Q7NGT0_9BURK</name>
<feature type="signal peptide" evidence="1">
    <location>
        <begin position="1"/>
        <end position="21"/>
    </location>
</feature>
<comment type="caution">
    <text evidence="2">The sequence shown here is derived from an EMBL/GenBank/DDBJ whole genome shotgun (WGS) entry which is preliminary data.</text>
</comment>
<dbReference type="InterPro" id="IPR025421">
    <property type="entry name" value="DUF4148"/>
</dbReference>
<reference evidence="2 3" key="1">
    <citation type="submission" date="2019-02" db="EMBL/GenBank/DDBJ databases">
        <title>Genomic Encyclopedia of Type Strains, Phase IV (KMG-IV): sequencing the most valuable type-strain genomes for metagenomic binning, comparative biology and taxonomic classification.</title>
        <authorList>
            <person name="Goeker M."/>
        </authorList>
    </citation>
    <scope>NUCLEOTIDE SEQUENCE [LARGE SCALE GENOMIC DNA]</scope>
    <source>
        <strain evidence="2 3">K24</strain>
    </source>
</reference>
<gene>
    <name evidence="2" type="ORF">EV675_0035</name>
</gene>
<evidence type="ECO:0000256" key="1">
    <source>
        <dbReference type="SAM" id="SignalP"/>
    </source>
</evidence>
<protein>
    <submittedName>
        <fullName evidence="2">Uncharacterized protein DUF4148</fullName>
    </submittedName>
</protein>
<keyword evidence="3" id="KW-1185">Reference proteome</keyword>
<dbReference type="Proteomes" id="UP000292445">
    <property type="component" value="Unassembled WGS sequence"/>
</dbReference>
<accession>A0A4Q7NGT0</accession>
<proteinExistence type="predicted"/>
<evidence type="ECO:0000313" key="2">
    <source>
        <dbReference type="EMBL" id="RZS84033.1"/>
    </source>
</evidence>